<dbReference type="InterPro" id="IPR037171">
    <property type="entry name" value="NagB/RpiA_transferase-like"/>
</dbReference>
<keyword evidence="6" id="KW-1185">Reference proteome</keyword>
<dbReference type="RefSeq" id="WP_191362208.1">
    <property type="nucleotide sequence ID" value="NZ_JAKNHQ010000005.1"/>
</dbReference>
<keyword evidence="3" id="KW-0804">Transcription</keyword>
<evidence type="ECO:0000256" key="2">
    <source>
        <dbReference type="ARBA" id="ARBA00023125"/>
    </source>
</evidence>
<dbReference type="InterPro" id="IPR036388">
    <property type="entry name" value="WH-like_DNA-bd_sf"/>
</dbReference>
<dbReference type="PROSITE" id="PS00894">
    <property type="entry name" value="HTH_DEOR_1"/>
    <property type="match status" value="1"/>
</dbReference>
<reference evidence="5 6" key="1">
    <citation type="submission" date="2022-01" db="EMBL/GenBank/DDBJ databases">
        <title>Collection of gut derived symbiotic bacterial strains cultured from healthy donors.</title>
        <authorList>
            <person name="Lin H."/>
            <person name="Kohout C."/>
            <person name="Waligurski E."/>
            <person name="Pamer E.G."/>
        </authorList>
    </citation>
    <scope>NUCLEOTIDE SEQUENCE [LARGE SCALE GENOMIC DNA]</scope>
    <source>
        <strain evidence="5 6">DFI.7.58</strain>
    </source>
</reference>
<gene>
    <name evidence="5" type="ORF">L0P57_05095</name>
</gene>
<dbReference type="Pfam" id="PF08220">
    <property type="entry name" value="HTH_DeoR"/>
    <property type="match status" value="1"/>
</dbReference>
<dbReference type="SUPFAM" id="SSF46785">
    <property type="entry name" value="Winged helix' DNA-binding domain"/>
    <property type="match status" value="1"/>
</dbReference>
<dbReference type="Proteomes" id="UP001298681">
    <property type="component" value="Unassembled WGS sequence"/>
</dbReference>
<dbReference type="InterPro" id="IPR018356">
    <property type="entry name" value="Tscrpt_reg_HTH_DeoR_CS"/>
</dbReference>
<keyword evidence="2 5" id="KW-0238">DNA-binding</keyword>
<evidence type="ECO:0000256" key="3">
    <source>
        <dbReference type="ARBA" id="ARBA00023163"/>
    </source>
</evidence>
<dbReference type="GO" id="GO:0003677">
    <property type="term" value="F:DNA binding"/>
    <property type="evidence" value="ECO:0007669"/>
    <property type="project" value="UniProtKB-KW"/>
</dbReference>
<dbReference type="SMART" id="SM01134">
    <property type="entry name" value="DeoRC"/>
    <property type="match status" value="1"/>
</dbReference>
<sequence length="256" mass="28455">MLTEERYAAILKLLEKKKAVSVLELTELLNSSESTIRRDLTALHRMGKLTKVHGGATSINGVYQMTEDKTSVRHNLHVEEKNRIAQCAASLVHKNDFVFLDAGTTTERMIDYLHEQDAVYVTNGIVHARKLAEKGLKAYILSGKIKAVTEAIVGTEAVHSLQRYHFSIGFFGTNGMRAGDGFSTPDIEEARVKTEAIQRCNKRYVLADPSKYNQLYSVIFADLSQAAVITTALPDKQLRSHTTVIETDLGKEQTSS</sequence>
<keyword evidence="1" id="KW-0805">Transcription regulation</keyword>
<evidence type="ECO:0000256" key="1">
    <source>
        <dbReference type="ARBA" id="ARBA00023015"/>
    </source>
</evidence>
<dbReference type="EMBL" id="JAKNHQ010000005">
    <property type="protein sequence ID" value="MCG4610304.1"/>
    <property type="molecule type" value="Genomic_DNA"/>
</dbReference>
<name>A0ABS9MIN7_9FIRM</name>
<evidence type="ECO:0000259" key="4">
    <source>
        <dbReference type="PROSITE" id="PS51000"/>
    </source>
</evidence>
<proteinExistence type="predicted"/>
<evidence type="ECO:0000313" key="5">
    <source>
        <dbReference type="EMBL" id="MCG4610304.1"/>
    </source>
</evidence>
<evidence type="ECO:0000313" key="6">
    <source>
        <dbReference type="Proteomes" id="UP001298681"/>
    </source>
</evidence>
<dbReference type="PANTHER" id="PTHR30363">
    <property type="entry name" value="HTH-TYPE TRANSCRIPTIONAL REGULATOR SRLR-RELATED"/>
    <property type="match status" value="1"/>
</dbReference>
<dbReference type="InterPro" id="IPR036390">
    <property type="entry name" value="WH_DNA-bd_sf"/>
</dbReference>
<dbReference type="SUPFAM" id="SSF100950">
    <property type="entry name" value="NagB/RpiA/CoA transferase-like"/>
    <property type="match status" value="1"/>
</dbReference>
<dbReference type="PANTHER" id="PTHR30363:SF56">
    <property type="entry name" value="TRANSCRIPTIONAL REGULATOR, DEOR FAMILY"/>
    <property type="match status" value="1"/>
</dbReference>
<dbReference type="PROSITE" id="PS51000">
    <property type="entry name" value="HTH_DEOR_2"/>
    <property type="match status" value="1"/>
</dbReference>
<organism evidence="5 6">
    <name type="scientific">Anaeromassilibacillus senegalensis</name>
    <dbReference type="NCBI Taxonomy" id="1673717"/>
    <lineage>
        <taxon>Bacteria</taxon>
        <taxon>Bacillati</taxon>
        <taxon>Bacillota</taxon>
        <taxon>Clostridia</taxon>
        <taxon>Eubacteriales</taxon>
        <taxon>Acutalibacteraceae</taxon>
        <taxon>Anaeromassilibacillus</taxon>
    </lineage>
</organism>
<dbReference type="Gene3D" id="1.10.10.10">
    <property type="entry name" value="Winged helix-like DNA-binding domain superfamily/Winged helix DNA-binding domain"/>
    <property type="match status" value="1"/>
</dbReference>
<dbReference type="Gene3D" id="3.40.50.1360">
    <property type="match status" value="1"/>
</dbReference>
<comment type="caution">
    <text evidence="5">The sequence shown here is derived from an EMBL/GenBank/DDBJ whole genome shotgun (WGS) entry which is preliminary data.</text>
</comment>
<accession>A0ABS9MIN7</accession>
<dbReference type="InterPro" id="IPR014036">
    <property type="entry name" value="DeoR-like_C"/>
</dbReference>
<dbReference type="InterPro" id="IPR050313">
    <property type="entry name" value="Carb_Metab_HTH_regulators"/>
</dbReference>
<dbReference type="PRINTS" id="PR00037">
    <property type="entry name" value="HTHLACR"/>
</dbReference>
<dbReference type="SMART" id="SM00420">
    <property type="entry name" value="HTH_DEOR"/>
    <property type="match status" value="1"/>
</dbReference>
<dbReference type="InterPro" id="IPR001034">
    <property type="entry name" value="DeoR_HTH"/>
</dbReference>
<protein>
    <submittedName>
        <fullName evidence="5">DeoR/GlpR family DNA-binding transcription regulator</fullName>
    </submittedName>
</protein>
<dbReference type="Pfam" id="PF00455">
    <property type="entry name" value="DeoRC"/>
    <property type="match status" value="1"/>
</dbReference>
<feature type="domain" description="HTH deoR-type" evidence="4">
    <location>
        <begin position="3"/>
        <end position="58"/>
    </location>
</feature>